<evidence type="ECO:0000256" key="1">
    <source>
        <dbReference type="SAM" id="MobiDB-lite"/>
    </source>
</evidence>
<reference evidence="2" key="1">
    <citation type="submission" date="2021-12" db="EMBL/GenBank/DDBJ databases">
        <authorList>
            <person name="King R."/>
        </authorList>
    </citation>
    <scope>NUCLEOTIDE SEQUENCE</scope>
</reference>
<dbReference type="EMBL" id="LR824020">
    <property type="protein sequence ID" value="CAD0202502.1"/>
    <property type="molecule type" value="Genomic_DNA"/>
</dbReference>
<dbReference type="OrthoDB" id="6381204at2759"/>
<name>A0A9N8Q1T8_CHRIL</name>
<evidence type="ECO:0000313" key="2">
    <source>
        <dbReference type="EMBL" id="CAD0202502.1"/>
    </source>
</evidence>
<feature type="region of interest" description="Disordered" evidence="1">
    <location>
        <begin position="143"/>
        <end position="178"/>
    </location>
</feature>
<organism evidence="2 3">
    <name type="scientific">Chrysodeixis includens</name>
    <name type="common">Soybean looper</name>
    <name type="synonym">Pseudoplusia includens</name>
    <dbReference type="NCBI Taxonomy" id="689277"/>
    <lineage>
        <taxon>Eukaryota</taxon>
        <taxon>Metazoa</taxon>
        <taxon>Ecdysozoa</taxon>
        <taxon>Arthropoda</taxon>
        <taxon>Hexapoda</taxon>
        <taxon>Insecta</taxon>
        <taxon>Pterygota</taxon>
        <taxon>Neoptera</taxon>
        <taxon>Endopterygota</taxon>
        <taxon>Lepidoptera</taxon>
        <taxon>Glossata</taxon>
        <taxon>Ditrysia</taxon>
        <taxon>Noctuoidea</taxon>
        <taxon>Noctuidae</taxon>
        <taxon>Plusiinae</taxon>
        <taxon>Chrysodeixis</taxon>
    </lineage>
</organism>
<sequence length="178" mass="19834">MCNMCEREGDDADIAVRAPRSVPALLREDHPDGSEPAPAAAALRHLPRQDPAAAAGAEARHQQELAGVVGQREVLGRAGLGVELLGGRALRARLGLALFCHQRGVFSLRRVFRVIEQRRQRPQQLQHEAVRRREVRRRVPGCRVMEQSVSPRARQPASNSLRRSQHHSMRPVTRLPSP</sequence>
<gene>
    <name evidence="2" type="ORF">CINC_LOCUS4165</name>
</gene>
<dbReference type="Proteomes" id="UP001154114">
    <property type="component" value="Chromosome 17"/>
</dbReference>
<keyword evidence="3" id="KW-1185">Reference proteome</keyword>
<dbReference type="AlphaFoldDB" id="A0A9N8Q1T8"/>
<evidence type="ECO:0000313" key="3">
    <source>
        <dbReference type="Proteomes" id="UP001154114"/>
    </source>
</evidence>
<protein>
    <submittedName>
        <fullName evidence="2">Uncharacterized protein</fullName>
    </submittedName>
</protein>
<proteinExistence type="predicted"/>
<accession>A0A9N8Q1T8</accession>